<accession>A0AAW1WRC7</accession>
<dbReference type="EMBL" id="JBEDUW010000005">
    <property type="protein sequence ID" value="KAK9926763.1"/>
    <property type="molecule type" value="Genomic_DNA"/>
</dbReference>
<gene>
    <name evidence="4" type="ORF">M0R45_023976</name>
</gene>
<keyword evidence="5" id="KW-1185">Reference proteome</keyword>
<name>A0AAW1WRC7_RUBAR</name>
<dbReference type="InterPro" id="IPR039299">
    <property type="entry name" value="SEOA"/>
</dbReference>
<dbReference type="Proteomes" id="UP001457282">
    <property type="component" value="Unassembled WGS sequence"/>
</dbReference>
<reference evidence="4 5" key="1">
    <citation type="journal article" date="2023" name="G3 (Bethesda)">
        <title>A chromosome-length genome assembly and annotation of blackberry (Rubus argutus, cv. 'Hillquist').</title>
        <authorList>
            <person name="Bruna T."/>
            <person name="Aryal R."/>
            <person name="Dudchenko O."/>
            <person name="Sargent D.J."/>
            <person name="Mead D."/>
            <person name="Buti M."/>
            <person name="Cavallini A."/>
            <person name="Hytonen T."/>
            <person name="Andres J."/>
            <person name="Pham M."/>
            <person name="Weisz D."/>
            <person name="Mascagni F."/>
            <person name="Usai G."/>
            <person name="Natali L."/>
            <person name="Bassil N."/>
            <person name="Fernandez G.E."/>
            <person name="Lomsadze A."/>
            <person name="Armour M."/>
            <person name="Olukolu B."/>
            <person name="Poorten T."/>
            <person name="Britton C."/>
            <person name="Davik J."/>
            <person name="Ashrafi H."/>
            <person name="Aiden E.L."/>
            <person name="Borodovsky M."/>
            <person name="Worthington M."/>
        </authorList>
    </citation>
    <scope>NUCLEOTIDE SEQUENCE [LARGE SCALE GENOMIC DNA]</scope>
    <source>
        <strain evidence="4">PI 553951</strain>
    </source>
</reference>
<dbReference type="Pfam" id="PF14576">
    <property type="entry name" value="SEO_N"/>
    <property type="match status" value="1"/>
</dbReference>
<feature type="region of interest" description="Disordered" evidence="1">
    <location>
        <begin position="1"/>
        <end position="32"/>
    </location>
</feature>
<proteinExistence type="predicted"/>
<evidence type="ECO:0008006" key="6">
    <source>
        <dbReference type="Google" id="ProtNLM"/>
    </source>
</evidence>
<dbReference type="GO" id="GO:0010088">
    <property type="term" value="P:phloem development"/>
    <property type="evidence" value="ECO:0007669"/>
    <property type="project" value="InterPro"/>
</dbReference>
<evidence type="ECO:0000313" key="4">
    <source>
        <dbReference type="EMBL" id="KAK9926763.1"/>
    </source>
</evidence>
<feature type="domain" description="Sieve element occlusion N-terminal" evidence="2">
    <location>
        <begin position="26"/>
        <end position="317"/>
    </location>
</feature>
<feature type="compositionally biased region" description="Polar residues" evidence="1">
    <location>
        <begin position="1"/>
        <end position="15"/>
    </location>
</feature>
<evidence type="ECO:0000259" key="3">
    <source>
        <dbReference type="Pfam" id="PF14577"/>
    </source>
</evidence>
<organism evidence="4 5">
    <name type="scientific">Rubus argutus</name>
    <name type="common">Southern blackberry</name>
    <dbReference type="NCBI Taxonomy" id="59490"/>
    <lineage>
        <taxon>Eukaryota</taxon>
        <taxon>Viridiplantae</taxon>
        <taxon>Streptophyta</taxon>
        <taxon>Embryophyta</taxon>
        <taxon>Tracheophyta</taxon>
        <taxon>Spermatophyta</taxon>
        <taxon>Magnoliopsida</taxon>
        <taxon>eudicotyledons</taxon>
        <taxon>Gunneridae</taxon>
        <taxon>Pentapetalae</taxon>
        <taxon>rosids</taxon>
        <taxon>fabids</taxon>
        <taxon>Rosales</taxon>
        <taxon>Rosaceae</taxon>
        <taxon>Rosoideae</taxon>
        <taxon>Rosoideae incertae sedis</taxon>
        <taxon>Rubus</taxon>
    </lineage>
</organism>
<evidence type="ECO:0000256" key="1">
    <source>
        <dbReference type="SAM" id="MobiDB-lite"/>
    </source>
</evidence>
<evidence type="ECO:0000259" key="2">
    <source>
        <dbReference type="Pfam" id="PF14576"/>
    </source>
</evidence>
<comment type="caution">
    <text evidence="4">The sequence shown here is derived from an EMBL/GenBank/DDBJ whole genome shotgun (WGS) entry which is preliminary data.</text>
</comment>
<dbReference type="Pfam" id="PF14577">
    <property type="entry name" value="SEO_C"/>
    <property type="match status" value="1"/>
</dbReference>
<sequence length="711" mass="82089">MASTQLKLGPKQQNLMRDRRSGSSQSDDTALVRQVRETHAPARSYMLDVKPVLRVIDEIFHRSRLGTEGGVLLGTHVDSLEDRTSSLSYNHDELLQGLSYVIQKIYIEISCRSLGGADAHLSAMELLRFLSSYSWEAKVVLSLAGFSVYYGEFWLVVQLCTTNSLAKPVAILKQVTDIIEHAESVKTQLQAIDDLIKAITNVTKRIVEFSDMIKLQSQYISEDTPPLSFAMAHIPAATYWVIRGILASASHISILTGSRYEYIASTTEVWELSSLAHKLKNIFEHLTSELDNCRRYIVEKRYDEDYKNLVQIFQSLHLDNMKSLRALISHKDDIQPLVVGTTKVRYNLEVLRRRHVLLLITDLSLSYEEIVILDHVYKEQQNRAEVEYEFVWLPIVDATVWDDLKREKFEDLKSKMTWYAVHDPLIIEPPVIKFIRDYWHFDKKMIIVSLDPQGRVSSENAFHMLWIWGNVAFPFSDEREKTLWNAESWRLELVADGIDQEILKWIDTGKYICLFGSDDIEWIRKFTVSAKAAAREAQIPLELVYAGRSTATREKIRRVNRTIETENLGRTWPDYTSTWFFWSRLDSMRCSKAKYHKTVDNDAILREVMTLLSYDGSDHGWVMVWRGSAETVRGNGQLALITLDDFGAWKIQASEIGFVPEFTNQLKRRHQPQHCTRLIIPGFGPDIPDKVVCTECGREMEKFFMFRCCTD</sequence>
<dbReference type="AlphaFoldDB" id="A0AAW1WRC7"/>
<dbReference type="InterPro" id="IPR027942">
    <property type="entry name" value="SEO_N"/>
</dbReference>
<dbReference type="InterPro" id="IPR027944">
    <property type="entry name" value="SEO_C"/>
</dbReference>
<protein>
    <recommendedName>
        <fullName evidence="6">Protein SIEVE ELEMENT OCCLUSION B-like</fullName>
    </recommendedName>
</protein>
<evidence type="ECO:0000313" key="5">
    <source>
        <dbReference type="Proteomes" id="UP001457282"/>
    </source>
</evidence>
<feature type="domain" description="Sieve element occlusion C-terminal" evidence="3">
    <location>
        <begin position="479"/>
        <end position="710"/>
    </location>
</feature>
<dbReference type="PANTHER" id="PTHR33232:SF20">
    <property type="entry name" value="PROTEIN SIEVE ELEMENT OCCLUSION B-LIKE"/>
    <property type="match status" value="1"/>
</dbReference>
<dbReference type="PANTHER" id="PTHR33232">
    <property type="entry name" value="PROTEIN SIEVE ELEMENT OCCLUSION B-LIKE"/>
    <property type="match status" value="1"/>
</dbReference>